<feature type="compositionally biased region" description="Pro residues" evidence="1">
    <location>
        <begin position="66"/>
        <end position="77"/>
    </location>
</feature>
<dbReference type="KEGG" id="lck:HN018_14485"/>
<dbReference type="AlphaFoldDB" id="A0A6M8HSC0"/>
<protein>
    <submittedName>
        <fullName evidence="2">Uncharacterized protein</fullName>
    </submittedName>
</protein>
<sequence>MVRFLRTGTLGAVLTLATLAGREGALAQQPSQPAPPAAASTDGTGANSQENLTVLGRRRKFETAPMPGPEMPPPPDKPATHLGRYKISGDQEKHDGYDAQTGANIGQFGTAYTGASPVSQGLASRFQH</sequence>
<dbReference type="RefSeq" id="WP_171833386.1">
    <property type="nucleotide sequence ID" value="NZ_CP053708.1"/>
</dbReference>
<accession>A0A6M8HSC0</accession>
<dbReference type="Proteomes" id="UP000500767">
    <property type="component" value="Chromosome"/>
</dbReference>
<evidence type="ECO:0000256" key="1">
    <source>
        <dbReference type="SAM" id="MobiDB-lite"/>
    </source>
</evidence>
<feature type="compositionally biased region" description="Polar residues" evidence="1">
    <location>
        <begin position="41"/>
        <end position="52"/>
    </location>
</feature>
<name>A0A6M8HSC0_9PROT</name>
<evidence type="ECO:0000313" key="3">
    <source>
        <dbReference type="Proteomes" id="UP000500767"/>
    </source>
</evidence>
<proteinExistence type="predicted"/>
<organism evidence="2 3">
    <name type="scientific">Lichenicola cladoniae</name>
    <dbReference type="NCBI Taxonomy" id="1484109"/>
    <lineage>
        <taxon>Bacteria</taxon>
        <taxon>Pseudomonadati</taxon>
        <taxon>Pseudomonadota</taxon>
        <taxon>Alphaproteobacteria</taxon>
        <taxon>Acetobacterales</taxon>
        <taxon>Acetobacteraceae</taxon>
        <taxon>Lichenicola</taxon>
    </lineage>
</organism>
<gene>
    <name evidence="2" type="ORF">HN018_14485</name>
</gene>
<feature type="region of interest" description="Disordered" evidence="1">
    <location>
        <begin position="24"/>
        <end position="102"/>
    </location>
</feature>
<evidence type="ECO:0000313" key="2">
    <source>
        <dbReference type="EMBL" id="QKE91091.1"/>
    </source>
</evidence>
<keyword evidence="3" id="KW-1185">Reference proteome</keyword>
<dbReference type="EMBL" id="CP053708">
    <property type="protein sequence ID" value="QKE91091.1"/>
    <property type="molecule type" value="Genomic_DNA"/>
</dbReference>
<reference evidence="2 3" key="1">
    <citation type="journal article" date="2014" name="World J. Microbiol. Biotechnol.">
        <title>Biodiversity and physiological characteristics of Antarctic and Arctic lichens-associated bacteria.</title>
        <authorList>
            <person name="Lee Y.M."/>
            <person name="Kim E.H."/>
            <person name="Lee H.K."/>
            <person name="Hong S.G."/>
        </authorList>
    </citation>
    <scope>NUCLEOTIDE SEQUENCE [LARGE SCALE GENOMIC DNA]</scope>
    <source>
        <strain evidence="2 3">PAMC 26569</strain>
    </source>
</reference>
<feature type="compositionally biased region" description="Basic and acidic residues" evidence="1">
    <location>
        <begin position="87"/>
        <end position="97"/>
    </location>
</feature>